<accession>A0ABV7VWH2</accession>
<keyword evidence="2" id="KW-1185">Reference proteome</keyword>
<proteinExistence type="predicted"/>
<organism evidence="1 2">
    <name type="scientific">Bacterioplanoides pacificum</name>
    <dbReference type="NCBI Taxonomy" id="1171596"/>
    <lineage>
        <taxon>Bacteria</taxon>
        <taxon>Pseudomonadati</taxon>
        <taxon>Pseudomonadota</taxon>
        <taxon>Gammaproteobacteria</taxon>
        <taxon>Oceanospirillales</taxon>
        <taxon>Oceanospirillaceae</taxon>
        <taxon>Bacterioplanoides</taxon>
    </lineage>
</organism>
<reference evidence="2" key="1">
    <citation type="journal article" date="2019" name="Int. J. Syst. Evol. Microbiol.">
        <title>The Global Catalogue of Microorganisms (GCM) 10K type strain sequencing project: providing services to taxonomists for standard genome sequencing and annotation.</title>
        <authorList>
            <consortium name="The Broad Institute Genomics Platform"/>
            <consortium name="The Broad Institute Genome Sequencing Center for Infectious Disease"/>
            <person name="Wu L."/>
            <person name="Ma J."/>
        </authorList>
    </citation>
    <scope>NUCLEOTIDE SEQUENCE [LARGE SCALE GENOMIC DNA]</scope>
    <source>
        <strain evidence="2">KCTC 42424</strain>
    </source>
</reference>
<dbReference type="SUPFAM" id="SSF109604">
    <property type="entry name" value="HD-domain/PDEase-like"/>
    <property type="match status" value="1"/>
</dbReference>
<sequence>MQSRSAFTCGMLHSIGQLLIRLAMPAETASIDEAQQSDDEIRDTFPRQVAQSIALDSEAALADLAALDSLSSGLDGLLE</sequence>
<dbReference type="RefSeq" id="WP_376867270.1">
    <property type="nucleotide sequence ID" value="NZ_JBHRYB010000013.1"/>
</dbReference>
<comment type="caution">
    <text evidence="1">The sequence shown here is derived from an EMBL/GenBank/DDBJ whole genome shotgun (WGS) entry which is preliminary data.</text>
</comment>
<evidence type="ECO:0000313" key="2">
    <source>
        <dbReference type="Proteomes" id="UP001595722"/>
    </source>
</evidence>
<name>A0ABV7VWH2_9GAMM</name>
<dbReference type="Gene3D" id="1.10.3210.10">
    <property type="entry name" value="Hypothetical protein af1432"/>
    <property type="match status" value="1"/>
</dbReference>
<evidence type="ECO:0008006" key="3">
    <source>
        <dbReference type="Google" id="ProtNLM"/>
    </source>
</evidence>
<evidence type="ECO:0000313" key="1">
    <source>
        <dbReference type="EMBL" id="MFC3681081.1"/>
    </source>
</evidence>
<gene>
    <name evidence="1" type="ORF">ACFOMG_13320</name>
</gene>
<dbReference type="EMBL" id="JBHRYB010000013">
    <property type="protein sequence ID" value="MFC3681081.1"/>
    <property type="molecule type" value="Genomic_DNA"/>
</dbReference>
<protein>
    <recommendedName>
        <fullName evidence="3">HDOD domain-containing protein</fullName>
    </recommendedName>
</protein>
<dbReference type="Proteomes" id="UP001595722">
    <property type="component" value="Unassembled WGS sequence"/>
</dbReference>